<dbReference type="Gene3D" id="3.40.50.2000">
    <property type="entry name" value="Glycogen Phosphorylase B"/>
    <property type="match status" value="1"/>
</dbReference>
<evidence type="ECO:0000256" key="5">
    <source>
        <dbReference type="RuleBase" id="RU003513"/>
    </source>
</evidence>
<dbReference type="InterPro" id="IPR029767">
    <property type="entry name" value="WecB-like"/>
</dbReference>
<evidence type="ECO:0000313" key="8">
    <source>
        <dbReference type="Proteomes" id="UP000018838"/>
    </source>
</evidence>
<dbReference type="GO" id="GO:0008761">
    <property type="term" value="F:UDP-N-acetylglucosamine 2-epimerase activity"/>
    <property type="evidence" value="ECO:0007669"/>
    <property type="project" value="UniProtKB-EC"/>
</dbReference>
<dbReference type="AlphaFoldDB" id="W0BEP2"/>
<sequence>MQRSLFVLTDSGGIQEEAPALCKPVLVLRNKTERLAILTEGVGLLIGTETNHIIQAVSQLLTDTNMYSNMARGVSPYGDGNAAKRIVEALKKELFINSPAFSDSFVDI</sequence>
<dbReference type="SUPFAM" id="SSF53756">
    <property type="entry name" value="UDP-Glycosyltransferase/glycogen phosphorylase"/>
    <property type="match status" value="1"/>
</dbReference>
<evidence type="ECO:0000256" key="3">
    <source>
        <dbReference type="ARBA" id="ARBA00038209"/>
    </source>
</evidence>
<dbReference type="PANTHER" id="PTHR43174">
    <property type="entry name" value="UDP-N-ACETYLGLUCOSAMINE 2-EPIMERASE"/>
    <property type="match status" value="1"/>
</dbReference>
<evidence type="ECO:0000313" key="7">
    <source>
        <dbReference type="EMBL" id="AHE66879.1"/>
    </source>
</evidence>
<accession>W0BEP2</accession>
<evidence type="ECO:0000256" key="2">
    <source>
        <dbReference type="ARBA" id="ARBA00036080"/>
    </source>
</evidence>
<name>W0BEP2_9GAMM</name>
<evidence type="ECO:0000256" key="4">
    <source>
        <dbReference type="ARBA" id="ARBA00038858"/>
    </source>
</evidence>
<evidence type="ECO:0000259" key="6">
    <source>
        <dbReference type="Pfam" id="PF02350"/>
    </source>
</evidence>
<dbReference type="STRING" id="1268635.Loa_01326"/>
<dbReference type="EMBL" id="CP004006">
    <property type="protein sequence ID" value="AHE66879.1"/>
    <property type="molecule type" value="Genomic_DNA"/>
</dbReference>
<comment type="similarity">
    <text evidence="3 5">Belongs to the UDP-N-acetylglucosamine 2-epimerase family.</text>
</comment>
<reference evidence="7 8" key="1">
    <citation type="journal article" date="2013" name="Int. J. Med. Microbiol.">
        <title>Legionella oakridgensis ATCC 33761 genome sequence and phenotypic characterization reveals its replication capacity in amoebae.</title>
        <authorList>
            <person name="Brzuszkiewicz E."/>
            <person name="Schulz T."/>
            <person name="Rydzewski K."/>
            <person name="Daniel R."/>
            <person name="Gillmaier N."/>
            <person name="Dittmann C."/>
            <person name="Holland G."/>
            <person name="Schunder E."/>
            <person name="Lautner M."/>
            <person name="Eisenreich W."/>
            <person name="Luck C."/>
            <person name="Heuner K."/>
        </authorList>
    </citation>
    <scope>NUCLEOTIDE SEQUENCE [LARGE SCALE GENOMIC DNA]</scope>
    <source>
        <strain>OR-10</strain>
        <strain evidence="8">ATCC 33761</strain>
    </source>
</reference>
<dbReference type="HOGENOM" id="CLU_161235_1_0_6"/>
<dbReference type="Pfam" id="PF02350">
    <property type="entry name" value="Epimerase_2"/>
    <property type="match status" value="1"/>
</dbReference>
<keyword evidence="8" id="KW-1185">Reference proteome</keyword>
<proteinExistence type="inferred from homology"/>
<feature type="domain" description="UDP-N-acetylglucosamine 2-epimerase" evidence="6">
    <location>
        <begin position="1"/>
        <end position="91"/>
    </location>
</feature>
<dbReference type="PANTHER" id="PTHR43174:SF2">
    <property type="entry name" value="UDP-N-ACETYLGLUCOSAMINE 2-EPIMERASE"/>
    <property type="match status" value="1"/>
</dbReference>
<dbReference type="PATRIC" id="fig|1268635.3.peg.1334"/>
<dbReference type="KEGG" id="lok:Loa_01326"/>
<dbReference type="eggNOG" id="COG0381">
    <property type="taxonomic scope" value="Bacteria"/>
</dbReference>
<dbReference type="Proteomes" id="UP000018838">
    <property type="component" value="Chromosome"/>
</dbReference>
<gene>
    <name evidence="7" type="ORF">Loa_01326</name>
</gene>
<dbReference type="InterPro" id="IPR003331">
    <property type="entry name" value="UDP_GlcNAc_Epimerase_2_dom"/>
</dbReference>
<organism evidence="7 8">
    <name type="scientific">Legionella oakridgensis ATCC 33761 = DSM 21215</name>
    <dbReference type="NCBI Taxonomy" id="1268635"/>
    <lineage>
        <taxon>Bacteria</taxon>
        <taxon>Pseudomonadati</taxon>
        <taxon>Pseudomonadota</taxon>
        <taxon>Gammaproteobacteria</taxon>
        <taxon>Legionellales</taxon>
        <taxon>Legionellaceae</taxon>
        <taxon>Legionella</taxon>
    </lineage>
</organism>
<dbReference type="EC" id="5.1.3.14" evidence="4"/>
<keyword evidence="1 5" id="KW-0413">Isomerase</keyword>
<comment type="catalytic activity">
    <reaction evidence="2">
        <text>UDP-N-acetyl-alpha-D-glucosamine = UDP-N-acetyl-alpha-D-mannosamine</text>
        <dbReference type="Rhea" id="RHEA:17213"/>
        <dbReference type="ChEBI" id="CHEBI:57705"/>
        <dbReference type="ChEBI" id="CHEBI:68623"/>
        <dbReference type="EC" id="5.1.3.14"/>
    </reaction>
</comment>
<evidence type="ECO:0000256" key="1">
    <source>
        <dbReference type="ARBA" id="ARBA00023235"/>
    </source>
</evidence>
<protein>
    <recommendedName>
        <fullName evidence="4">UDP-N-acetylglucosamine 2-epimerase (non-hydrolyzing)</fullName>
        <ecNumber evidence="4">5.1.3.14</ecNumber>
    </recommendedName>
</protein>